<dbReference type="STRING" id="1747903.ASR47_102534"/>
<evidence type="ECO:0000256" key="1">
    <source>
        <dbReference type="SAM" id="SignalP"/>
    </source>
</evidence>
<protein>
    <submittedName>
        <fullName evidence="2">Integrative conjugative element protein, RAQPRD family</fullName>
    </submittedName>
</protein>
<sequence length="108" mass="12204">MKFPSIVLIKRFRSAALLVISIAMTAAPVSHADEDAERENLTRISYELSQLQRMINDAAKEAESGGGARFRYDLLARDLRLVRAGVDDHLQRPRQPQRVQPLAGDYRN</sequence>
<dbReference type="AlphaFoldDB" id="A0A1A7C643"/>
<dbReference type="NCBIfam" id="TIGR01690">
    <property type="entry name" value="ICE_RAQPRD"/>
    <property type="match status" value="1"/>
</dbReference>
<dbReference type="Pfam" id="PF09686">
    <property type="entry name" value="Plasmid_RAQPRD"/>
    <property type="match status" value="1"/>
</dbReference>
<organism evidence="2 3">
    <name type="scientific">Janthinobacterium psychrotolerans</name>
    <dbReference type="NCBI Taxonomy" id="1747903"/>
    <lineage>
        <taxon>Bacteria</taxon>
        <taxon>Pseudomonadati</taxon>
        <taxon>Pseudomonadota</taxon>
        <taxon>Betaproteobacteria</taxon>
        <taxon>Burkholderiales</taxon>
        <taxon>Oxalobacteraceae</taxon>
        <taxon>Janthinobacterium</taxon>
    </lineage>
</organism>
<dbReference type="Proteomes" id="UP000092713">
    <property type="component" value="Unassembled WGS sequence"/>
</dbReference>
<comment type="caution">
    <text evidence="2">The sequence shown here is derived from an EMBL/GenBank/DDBJ whole genome shotgun (WGS) entry which is preliminary data.</text>
</comment>
<accession>A0A1A7C643</accession>
<reference evidence="2 3" key="1">
    <citation type="submission" date="2016-04" db="EMBL/GenBank/DDBJ databases">
        <title>Draft genome sequence of Janthinobacterium psychrotolerans sp. nov., isolated from freshwater sediments in Denmark.</title>
        <authorList>
            <person name="Gong X."/>
            <person name="Skrivergaard S."/>
            <person name="Korsgaard B.S."/>
            <person name="Schreiber L."/>
            <person name="Marshall I.P."/>
            <person name="Finster K."/>
            <person name="Schramm A."/>
        </authorList>
    </citation>
    <scope>NUCLEOTIDE SEQUENCE [LARGE SCALE GENOMIC DNA]</scope>
    <source>
        <strain evidence="2 3">S3-2</strain>
    </source>
</reference>
<dbReference type="EMBL" id="LOCQ01000038">
    <property type="protein sequence ID" value="OBV41177.1"/>
    <property type="molecule type" value="Genomic_DNA"/>
</dbReference>
<proteinExistence type="predicted"/>
<evidence type="ECO:0000313" key="3">
    <source>
        <dbReference type="Proteomes" id="UP000092713"/>
    </source>
</evidence>
<dbReference type="RefSeq" id="WP_245714243.1">
    <property type="nucleotide sequence ID" value="NZ_LOCQ01000038.1"/>
</dbReference>
<evidence type="ECO:0000313" key="2">
    <source>
        <dbReference type="EMBL" id="OBV41177.1"/>
    </source>
</evidence>
<feature type="signal peptide" evidence="1">
    <location>
        <begin position="1"/>
        <end position="32"/>
    </location>
</feature>
<name>A0A1A7C643_9BURK</name>
<keyword evidence="3" id="KW-1185">Reference proteome</keyword>
<feature type="chain" id="PRO_5008355787" evidence="1">
    <location>
        <begin position="33"/>
        <end position="108"/>
    </location>
</feature>
<gene>
    <name evidence="2" type="ORF">ASR47_102534</name>
</gene>
<keyword evidence="1" id="KW-0732">Signal</keyword>
<dbReference type="InterPro" id="IPR019110">
    <property type="entry name" value="Uncharacterised_RAQPRD"/>
</dbReference>